<sequence>MPPRFMQRLERQAQVYREVFGEISHDPPPYPFSRSESVKSQSTIRSSSSSLPPPQYSKVNEGHSDHSRFRPGPEGAILPKDSLILVTAANSFQGIQIVDQLLAHGYRVRGAVRDAAKAVWTSKLFKHKYGPGRYTTSIVSDMVPRNAYDLAVRSCAGVIHCASVTKLDPDPTKIIAPSIAGALNALASASRESSVKRFVYCSALTAAVDPTIGRSNHVTYESWNMECFQAAWNGPISNKAESDMERAWSVQCAAKFQTEQAVWRWYREQRPEFDLNTVLPGVLWGSTLSPEQNQPTSIEILNSMFHGDAPATSWSPAQHFTNVRDSALLHIAALLLPDVRSRRLFSATAPYNINEILGSLRELYPSRAFPGNVDDHGVDGAIFDERDDAEKLLRRMGKGDGWTGLHETLQECCDAWISRAKQKQDLKMKIIRE</sequence>
<evidence type="ECO:0000256" key="2">
    <source>
        <dbReference type="ARBA" id="ARBA00023445"/>
    </source>
</evidence>
<protein>
    <submittedName>
        <fullName evidence="6">NAD(P)-binding protein</fullName>
    </submittedName>
</protein>
<reference evidence="6" key="3">
    <citation type="submission" date="2025-08" db="UniProtKB">
        <authorList>
            <consortium name="RefSeq"/>
        </authorList>
    </citation>
    <scope>IDENTIFICATION</scope>
    <source>
        <strain evidence="6">CBS 342.82</strain>
    </source>
</reference>
<dbReference type="GeneID" id="54356663"/>
<feature type="region of interest" description="Disordered" evidence="3">
    <location>
        <begin position="20"/>
        <end position="73"/>
    </location>
</feature>
<dbReference type="Pfam" id="PF01073">
    <property type="entry name" value="3Beta_HSD"/>
    <property type="match status" value="1"/>
</dbReference>
<dbReference type="GO" id="GO:0006694">
    <property type="term" value="P:steroid biosynthetic process"/>
    <property type="evidence" value="ECO:0007669"/>
    <property type="project" value="InterPro"/>
</dbReference>
<feature type="domain" description="3-beta hydroxysteroid dehydrogenase/isomerase" evidence="4">
    <location>
        <begin position="85"/>
        <end position="226"/>
    </location>
</feature>
<dbReference type="RefSeq" id="XP_033463131.1">
    <property type="nucleotide sequence ID" value="XM_033598864.1"/>
</dbReference>
<proteinExistence type="inferred from homology"/>
<dbReference type="Gene3D" id="3.40.50.720">
    <property type="entry name" value="NAD(P)-binding Rossmann-like Domain"/>
    <property type="match status" value="1"/>
</dbReference>
<dbReference type="PANTHER" id="PTHR10366:SF562">
    <property type="entry name" value="ALDEHYDE REDUCTASE II (AFU_ORTHOLOGUE AFUA_1G11360)"/>
    <property type="match status" value="1"/>
</dbReference>
<dbReference type="InterPro" id="IPR036291">
    <property type="entry name" value="NAD(P)-bd_dom_sf"/>
</dbReference>
<reference evidence="6" key="2">
    <citation type="submission" date="2020-04" db="EMBL/GenBank/DDBJ databases">
        <authorList>
            <consortium name="NCBI Genome Project"/>
        </authorList>
    </citation>
    <scope>NUCLEOTIDE SEQUENCE</scope>
    <source>
        <strain evidence="6">CBS 342.82</strain>
    </source>
</reference>
<accession>A0A6J3MDK2</accession>
<evidence type="ECO:0000259" key="4">
    <source>
        <dbReference type="Pfam" id="PF01073"/>
    </source>
</evidence>
<evidence type="ECO:0000313" key="5">
    <source>
        <dbReference type="Proteomes" id="UP000504637"/>
    </source>
</evidence>
<evidence type="ECO:0000313" key="6">
    <source>
        <dbReference type="RefSeq" id="XP_033463131.1"/>
    </source>
</evidence>
<dbReference type="GO" id="GO:0016616">
    <property type="term" value="F:oxidoreductase activity, acting on the CH-OH group of donors, NAD or NADP as acceptor"/>
    <property type="evidence" value="ECO:0007669"/>
    <property type="project" value="InterPro"/>
</dbReference>
<organism evidence="6">
    <name type="scientific">Dissoconium aciculare CBS 342.82</name>
    <dbReference type="NCBI Taxonomy" id="1314786"/>
    <lineage>
        <taxon>Eukaryota</taxon>
        <taxon>Fungi</taxon>
        <taxon>Dikarya</taxon>
        <taxon>Ascomycota</taxon>
        <taxon>Pezizomycotina</taxon>
        <taxon>Dothideomycetes</taxon>
        <taxon>Dothideomycetidae</taxon>
        <taxon>Mycosphaerellales</taxon>
        <taxon>Dissoconiaceae</taxon>
        <taxon>Dissoconium</taxon>
    </lineage>
</organism>
<evidence type="ECO:0000256" key="1">
    <source>
        <dbReference type="ARBA" id="ARBA00023002"/>
    </source>
</evidence>
<evidence type="ECO:0000256" key="3">
    <source>
        <dbReference type="SAM" id="MobiDB-lite"/>
    </source>
</evidence>
<comment type="similarity">
    <text evidence="2">Belongs to the NAD(P)-dependent epimerase/dehydratase family. Dihydroflavonol-4-reductase subfamily.</text>
</comment>
<dbReference type="SUPFAM" id="SSF51735">
    <property type="entry name" value="NAD(P)-binding Rossmann-fold domains"/>
    <property type="match status" value="1"/>
</dbReference>
<gene>
    <name evidence="6" type="ORF">K489DRAFT_106403</name>
</gene>
<dbReference type="InterPro" id="IPR050425">
    <property type="entry name" value="NAD(P)_dehydrat-like"/>
</dbReference>
<dbReference type="PANTHER" id="PTHR10366">
    <property type="entry name" value="NAD DEPENDENT EPIMERASE/DEHYDRATASE"/>
    <property type="match status" value="1"/>
</dbReference>
<dbReference type="AlphaFoldDB" id="A0A6J3MDK2"/>
<dbReference type="OrthoDB" id="2735536at2759"/>
<name>A0A6J3MDK2_9PEZI</name>
<reference evidence="6" key="1">
    <citation type="submission" date="2020-01" db="EMBL/GenBank/DDBJ databases">
        <authorList>
            <consortium name="DOE Joint Genome Institute"/>
            <person name="Haridas S."/>
            <person name="Albert R."/>
            <person name="Binder M."/>
            <person name="Bloem J."/>
            <person name="Labutti K."/>
            <person name="Salamov A."/>
            <person name="Andreopoulos B."/>
            <person name="Baker S.E."/>
            <person name="Barry K."/>
            <person name="Bills G."/>
            <person name="Bluhm B.H."/>
            <person name="Cannon C."/>
            <person name="Castanera R."/>
            <person name="Culley D.E."/>
            <person name="Daum C."/>
            <person name="Ezra D."/>
            <person name="Gonzalez J.B."/>
            <person name="Henrissat B."/>
            <person name="Kuo A."/>
            <person name="Liang C."/>
            <person name="Lipzen A."/>
            <person name="Lutzoni F."/>
            <person name="Magnuson J."/>
            <person name="Mondo S."/>
            <person name="Nolan M."/>
            <person name="Ohm R."/>
            <person name="Pangilinan J."/>
            <person name="Park H.-J."/>
            <person name="Ramirez L."/>
            <person name="Alfaro M."/>
            <person name="Sun H."/>
            <person name="Tritt A."/>
            <person name="Yoshinaga Y."/>
            <person name="Zwiers L.-H."/>
            <person name="Turgeon B.G."/>
            <person name="Goodwin S.B."/>
            <person name="Spatafora J.W."/>
            <person name="Crous P.W."/>
            <person name="Grigoriev I.V."/>
        </authorList>
    </citation>
    <scope>NUCLEOTIDE SEQUENCE</scope>
    <source>
        <strain evidence="6">CBS 342.82</strain>
    </source>
</reference>
<dbReference type="Proteomes" id="UP000504637">
    <property type="component" value="Unplaced"/>
</dbReference>
<dbReference type="InterPro" id="IPR002225">
    <property type="entry name" value="3Beta_OHSteriod_DH/Estase"/>
</dbReference>
<feature type="compositionally biased region" description="Low complexity" evidence="3">
    <location>
        <begin position="38"/>
        <end position="50"/>
    </location>
</feature>
<keyword evidence="5" id="KW-1185">Reference proteome</keyword>
<keyword evidence="1" id="KW-0560">Oxidoreductase</keyword>